<dbReference type="SUPFAM" id="SSF46689">
    <property type="entry name" value="Homeodomain-like"/>
    <property type="match status" value="1"/>
</dbReference>
<keyword evidence="3" id="KW-1185">Reference proteome</keyword>
<dbReference type="InterPro" id="IPR001005">
    <property type="entry name" value="SANT/Myb"/>
</dbReference>
<reference evidence="2 3" key="1">
    <citation type="journal article" date="2017" name="PLoS Biol.">
        <title>The sea cucumber genome provides insights into morphological evolution and visceral regeneration.</title>
        <authorList>
            <person name="Zhang X."/>
            <person name="Sun L."/>
            <person name="Yuan J."/>
            <person name="Sun Y."/>
            <person name="Gao Y."/>
            <person name="Zhang L."/>
            <person name="Li S."/>
            <person name="Dai H."/>
            <person name="Hamel J.F."/>
            <person name="Liu C."/>
            <person name="Yu Y."/>
            <person name="Liu S."/>
            <person name="Lin W."/>
            <person name="Guo K."/>
            <person name="Jin S."/>
            <person name="Xu P."/>
            <person name="Storey K.B."/>
            <person name="Huan P."/>
            <person name="Zhang T."/>
            <person name="Zhou Y."/>
            <person name="Zhang J."/>
            <person name="Lin C."/>
            <person name="Li X."/>
            <person name="Xing L."/>
            <person name="Huo D."/>
            <person name="Sun M."/>
            <person name="Wang L."/>
            <person name="Mercier A."/>
            <person name="Li F."/>
            <person name="Yang H."/>
            <person name="Xiang J."/>
        </authorList>
    </citation>
    <scope>NUCLEOTIDE SEQUENCE [LARGE SCALE GENOMIC DNA]</scope>
    <source>
        <strain evidence="2">Shaxun</strain>
        <tissue evidence="2">Muscle</tissue>
    </source>
</reference>
<dbReference type="InterPro" id="IPR042359">
    <property type="entry name" value="TERB1"/>
</dbReference>
<dbReference type="OrthoDB" id="608866at2759"/>
<comment type="caution">
    <text evidence="2">The sequence shown here is derived from an EMBL/GenBank/DDBJ whole genome shotgun (WGS) entry which is preliminary data.</text>
</comment>
<evidence type="ECO:0000259" key="1">
    <source>
        <dbReference type="Pfam" id="PF00249"/>
    </source>
</evidence>
<accession>A0A2G8K396</accession>
<evidence type="ECO:0000313" key="3">
    <source>
        <dbReference type="Proteomes" id="UP000230750"/>
    </source>
</evidence>
<feature type="non-terminal residue" evidence="2">
    <location>
        <position position="160"/>
    </location>
</feature>
<evidence type="ECO:0000313" key="2">
    <source>
        <dbReference type="EMBL" id="PIK42464.1"/>
    </source>
</evidence>
<proteinExistence type="predicted"/>
<feature type="non-terminal residue" evidence="2">
    <location>
        <position position="1"/>
    </location>
</feature>
<dbReference type="Gene3D" id="1.10.10.60">
    <property type="entry name" value="Homeodomain-like"/>
    <property type="match status" value="1"/>
</dbReference>
<dbReference type="GO" id="GO:0070197">
    <property type="term" value="P:meiotic attachment of telomere to nuclear envelope"/>
    <property type="evidence" value="ECO:0007669"/>
    <property type="project" value="InterPro"/>
</dbReference>
<dbReference type="Pfam" id="PF00249">
    <property type="entry name" value="Myb_DNA-binding"/>
    <property type="match status" value="1"/>
</dbReference>
<name>A0A2G8K396_STIJA</name>
<organism evidence="2 3">
    <name type="scientific">Stichopus japonicus</name>
    <name type="common">Sea cucumber</name>
    <dbReference type="NCBI Taxonomy" id="307972"/>
    <lineage>
        <taxon>Eukaryota</taxon>
        <taxon>Metazoa</taxon>
        <taxon>Echinodermata</taxon>
        <taxon>Eleutherozoa</taxon>
        <taxon>Echinozoa</taxon>
        <taxon>Holothuroidea</taxon>
        <taxon>Aspidochirotacea</taxon>
        <taxon>Aspidochirotida</taxon>
        <taxon>Stichopodidae</taxon>
        <taxon>Apostichopus</taxon>
    </lineage>
</organism>
<dbReference type="GO" id="GO:0007129">
    <property type="term" value="P:homologous chromosome pairing at meiosis"/>
    <property type="evidence" value="ECO:0007669"/>
    <property type="project" value="TreeGrafter"/>
</dbReference>
<dbReference type="InterPro" id="IPR009057">
    <property type="entry name" value="Homeodomain-like_sf"/>
</dbReference>
<gene>
    <name evidence="2" type="ORF">BSL78_20693</name>
</gene>
<dbReference type="PANTHER" id="PTHR14014">
    <property type="entry name" value="TELOMERE REPEATS-BINDING BOUQUET FORMATION PROTEIN 1"/>
    <property type="match status" value="1"/>
</dbReference>
<dbReference type="Proteomes" id="UP000230750">
    <property type="component" value="Unassembled WGS sequence"/>
</dbReference>
<dbReference type="AlphaFoldDB" id="A0A2G8K396"/>
<dbReference type="PANTHER" id="PTHR14014:SF0">
    <property type="entry name" value="TELOMERE REPEATS-BINDING BOUQUET FORMATION PROTEIN 1"/>
    <property type="match status" value="1"/>
</dbReference>
<dbReference type="EMBL" id="MRZV01000934">
    <property type="protein sequence ID" value="PIK42464.1"/>
    <property type="molecule type" value="Genomic_DNA"/>
</dbReference>
<feature type="domain" description="Myb-like" evidence="1">
    <location>
        <begin position="112"/>
        <end position="159"/>
    </location>
</feature>
<dbReference type="STRING" id="307972.A0A2G8K396"/>
<sequence length="160" mass="18853">LSSRCELLALVCPACCTRTHLHSKSFVKTLMSSQHVCNHHRNLVSKIKDQYHRKLHNLGSKKYISSQGNCDVYSFSEDEKLQQAFTVDKCEMPLLPKKLLQRKIKDTTRRQRQDFSEGEIRNLMKGVKRHGKHWNAILWTYHFKKGRTGIDLKDKYRRLV</sequence>
<protein>
    <submittedName>
        <fullName evidence="2">Putative telomere repeats-binding bouquet formation protein 1</fullName>
    </submittedName>
</protein>